<dbReference type="PANTHER" id="PTHR40266:SF2">
    <property type="entry name" value="TOXIN HIGB-1"/>
    <property type="match status" value="1"/>
</dbReference>
<proteinExistence type="predicted"/>
<reference evidence="1 2" key="1">
    <citation type="submission" date="2017-09" db="EMBL/GenBank/DDBJ databases">
        <authorList>
            <person name="Ehlers B."/>
            <person name="Leendertz F.H."/>
        </authorList>
    </citation>
    <scope>NUCLEOTIDE SEQUENCE [LARGE SCALE GENOMIC DNA]</scope>
    <source>
        <strain evidence="1 2">DJ-1</strain>
    </source>
</reference>
<dbReference type="Proteomes" id="UP000218102">
    <property type="component" value="Unassembled WGS sequence"/>
</dbReference>
<dbReference type="EMBL" id="NTME01000008">
    <property type="protein sequence ID" value="PBJ95468.1"/>
    <property type="molecule type" value="Genomic_DNA"/>
</dbReference>
<gene>
    <name evidence="1" type="ORF">CMV24_10340</name>
</gene>
<comment type="caution">
    <text evidence="1">The sequence shown here is derived from an EMBL/GenBank/DDBJ whole genome shotgun (WGS) entry which is preliminary data.</text>
</comment>
<dbReference type="RefSeq" id="WP_082041872.1">
    <property type="nucleotide sequence ID" value="NZ_CP010359.1"/>
</dbReference>
<dbReference type="PANTHER" id="PTHR40266">
    <property type="entry name" value="TOXIN HIGB-1"/>
    <property type="match status" value="1"/>
</dbReference>
<organism evidence="1 2">
    <name type="scientific">Pseudomonas plecoglossicida</name>
    <dbReference type="NCBI Taxonomy" id="70775"/>
    <lineage>
        <taxon>Bacteria</taxon>
        <taxon>Pseudomonadati</taxon>
        <taxon>Pseudomonadota</taxon>
        <taxon>Gammaproteobacteria</taxon>
        <taxon>Pseudomonadales</taxon>
        <taxon>Pseudomonadaceae</taxon>
        <taxon>Pseudomonas</taxon>
    </lineage>
</organism>
<dbReference type="InterPro" id="IPR007711">
    <property type="entry name" value="HigB-1"/>
</dbReference>
<dbReference type="AlphaFoldDB" id="A0A2A3M5W0"/>
<dbReference type="Pfam" id="PF05015">
    <property type="entry name" value="HigB-like_toxin"/>
    <property type="match status" value="1"/>
</dbReference>
<evidence type="ECO:0000313" key="1">
    <source>
        <dbReference type="EMBL" id="PBJ95468.1"/>
    </source>
</evidence>
<dbReference type="Gene3D" id="3.30.2310.20">
    <property type="entry name" value="RelE-like"/>
    <property type="match status" value="1"/>
</dbReference>
<protein>
    <submittedName>
        <fullName evidence="1">Killer protein</fullName>
    </submittedName>
</protein>
<evidence type="ECO:0000313" key="2">
    <source>
        <dbReference type="Proteomes" id="UP000218102"/>
    </source>
</evidence>
<sequence>MIRSFRHKGLRLLHQQGDSSGVRADHVARLRRLLASLEVAQMPSNMNRPGNRLHPLHGKLDGFWAVNVSGNWRLVFRFVGTDVELVDYLDYH</sequence>
<accession>A0A2A3M5W0</accession>
<dbReference type="InterPro" id="IPR035093">
    <property type="entry name" value="RelE/ParE_toxin_dom_sf"/>
</dbReference>
<name>A0A2A3M5W0_PSEDL</name>
<dbReference type="SUPFAM" id="SSF143011">
    <property type="entry name" value="RelE-like"/>
    <property type="match status" value="1"/>
</dbReference>